<name>B0CEG7_ACAM1</name>
<comment type="similarity">
    <text evidence="2">Belongs to the asparagine synthetase family.</text>
</comment>
<dbReference type="InterPro" id="IPR033738">
    <property type="entry name" value="AsnB_N"/>
</dbReference>
<accession>B0CEG7</accession>
<comment type="catalytic activity">
    <reaction evidence="8">
        <text>L-aspartate + L-glutamine + ATP + H2O = L-asparagine + L-glutamate + AMP + diphosphate + H(+)</text>
        <dbReference type="Rhea" id="RHEA:12228"/>
        <dbReference type="ChEBI" id="CHEBI:15377"/>
        <dbReference type="ChEBI" id="CHEBI:15378"/>
        <dbReference type="ChEBI" id="CHEBI:29985"/>
        <dbReference type="ChEBI" id="CHEBI:29991"/>
        <dbReference type="ChEBI" id="CHEBI:30616"/>
        <dbReference type="ChEBI" id="CHEBI:33019"/>
        <dbReference type="ChEBI" id="CHEBI:58048"/>
        <dbReference type="ChEBI" id="CHEBI:58359"/>
        <dbReference type="ChEBI" id="CHEBI:456215"/>
        <dbReference type="EC" id="6.3.5.4"/>
    </reaction>
</comment>
<protein>
    <recommendedName>
        <fullName evidence="3">asparagine synthase (glutamine-hydrolyzing)</fullName>
        <ecNumber evidence="3">6.3.5.4</ecNumber>
    </recommendedName>
</protein>
<dbReference type="PROSITE" id="PS51278">
    <property type="entry name" value="GATASE_TYPE_2"/>
    <property type="match status" value="1"/>
</dbReference>
<dbReference type="STRING" id="329726.AM1_1915"/>
<keyword evidence="6" id="KW-0061">Asparagine biosynthesis</keyword>
<dbReference type="CDD" id="cd00712">
    <property type="entry name" value="AsnB"/>
    <property type="match status" value="1"/>
</dbReference>
<dbReference type="HOGENOM" id="CLU_014658_3_3_3"/>
<feature type="binding site" evidence="9">
    <location>
        <position position="100"/>
    </location>
    <ligand>
        <name>L-glutamine</name>
        <dbReference type="ChEBI" id="CHEBI:58359"/>
    </ligand>
</feature>
<dbReference type="Pfam" id="PF00733">
    <property type="entry name" value="Asn_synthase"/>
    <property type="match status" value="1"/>
</dbReference>
<dbReference type="InterPro" id="IPR006426">
    <property type="entry name" value="Asn_synth_AEB"/>
</dbReference>
<dbReference type="GO" id="GO:0004066">
    <property type="term" value="F:asparagine synthase (glutamine-hydrolyzing) activity"/>
    <property type="evidence" value="ECO:0007669"/>
    <property type="project" value="UniProtKB-EC"/>
</dbReference>
<dbReference type="NCBIfam" id="NF033535">
    <property type="entry name" value="lass_lactam_cya"/>
    <property type="match status" value="1"/>
</dbReference>
<dbReference type="Proteomes" id="UP000000268">
    <property type="component" value="Chromosome"/>
</dbReference>
<keyword evidence="5 9" id="KW-0067">ATP-binding</keyword>
<dbReference type="GO" id="GO:0005524">
    <property type="term" value="F:ATP binding"/>
    <property type="evidence" value="ECO:0007669"/>
    <property type="project" value="UniProtKB-KW"/>
</dbReference>
<dbReference type="SUPFAM" id="SSF56235">
    <property type="entry name" value="N-terminal nucleophile aminohydrolases (Ntn hydrolases)"/>
    <property type="match status" value="1"/>
</dbReference>
<evidence type="ECO:0000256" key="9">
    <source>
        <dbReference type="PIRSR" id="PIRSR001589-2"/>
    </source>
</evidence>
<evidence type="ECO:0000256" key="7">
    <source>
        <dbReference type="ARBA" id="ARBA00022962"/>
    </source>
</evidence>
<evidence type="ECO:0000256" key="6">
    <source>
        <dbReference type="ARBA" id="ARBA00022888"/>
    </source>
</evidence>
<proteinExistence type="inferred from homology"/>
<dbReference type="AlphaFoldDB" id="B0CEG7"/>
<dbReference type="InterPro" id="IPR051786">
    <property type="entry name" value="ASN_synthetase/amidase"/>
</dbReference>
<sequence length="656" mass="74978">MSAITGFVYPHPHPEGSDYLHQMVQSLSHRGPDGTNEWSQDRVGLGHCLLQTTPESRFETLPLSNASQTLILTADARIDNRVDLMTQLGLKESPSAVITDSALILAAYEKWGEQCPEYFLGDFAFALWDETQQHLFCARDHFGVKPFFYYASEQVFAFASEMKALFHLLEVPKSLNETRVADYLTLMLFDAEMTFYEQIVRLPPAHRMTVSQNSLDISAYWSLDPDFELQLDSDQAYAEQFQSIFTEAVRCRLRSAFSIGTMLSGGIDSSSITCMTAQLRQEAQETAKFPTFSAVFNEITASDEQEFMNAVIHQRPIEPQYVQGDQLSPWTDYQHMLAIQDEPLFACNAHLTHALYQIAQSQSVRVLLDGFDGDQAVSHGVGYLRTLAKAGRWLKLWREMRGFCQSFGYDLWPLYRSYVRKFGINPLLKKTKITKILGKVKSWQFRGQQKTSEVTPARPWAIPLTPDFVDRASVLQRYKHLRRQRFGAQPSQRHEHIVDVTSGLVSSTLEVMDRTAAASQVELRFPFWDKRLVEFCVSLPEEQKMQNGWTRLIIRRGLDGILPPQIQWRAGKGNLGTAFDHTLEKYGMDLIHQVLNHPPDAIETFIDMHEFTQLVQRWQRGEAEANDTLLIWIAVNLTLWLQQANLGVNFAESTLQ</sequence>
<dbReference type="CDD" id="cd01991">
    <property type="entry name" value="Asn_synthase_B_C"/>
    <property type="match status" value="1"/>
</dbReference>
<dbReference type="PANTHER" id="PTHR43284:SF1">
    <property type="entry name" value="ASPARAGINE SYNTHETASE"/>
    <property type="match status" value="1"/>
</dbReference>
<evidence type="ECO:0000256" key="5">
    <source>
        <dbReference type="ARBA" id="ARBA00022840"/>
    </source>
</evidence>
<gene>
    <name evidence="11" type="primary">asnB</name>
    <name evidence="11" type="ordered locus">AM1_1915</name>
</gene>
<dbReference type="InterPro" id="IPR029055">
    <property type="entry name" value="Ntn_hydrolases_N"/>
</dbReference>
<evidence type="ECO:0000313" key="11">
    <source>
        <dbReference type="EMBL" id="ABW26933.1"/>
    </source>
</evidence>
<dbReference type="Pfam" id="PF13537">
    <property type="entry name" value="GATase_7"/>
    <property type="match status" value="1"/>
</dbReference>
<keyword evidence="7" id="KW-0315">Glutamine amidotransferase</keyword>
<keyword evidence="4 9" id="KW-0547">Nucleotide-binding</keyword>
<dbReference type="InterPro" id="IPR001962">
    <property type="entry name" value="Asn_synthase"/>
</dbReference>
<dbReference type="NCBIfam" id="TIGR01536">
    <property type="entry name" value="asn_synth_AEB"/>
    <property type="match status" value="1"/>
</dbReference>
<dbReference type="KEGG" id="amr:AM1_1915"/>
<organism evidence="11 12">
    <name type="scientific">Acaryochloris marina (strain MBIC 11017)</name>
    <dbReference type="NCBI Taxonomy" id="329726"/>
    <lineage>
        <taxon>Bacteria</taxon>
        <taxon>Bacillati</taxon>
        <taxon>Cyanobacteriota</taxon>
        <taxon>Cyanophyceae</taxon>
        <taxon>Acaryochloridales</taxon>
        <taxon>Acaryochloridaceae</taxon>
        <taxon>Acaryochloris</taxon>
    </lineage>
</organism>
<dbReference type="PIRSF" id="PIRSF001589">
    <property type="entry name" value="Asn_synthetase_glu-h"/>
    <property type="match status" value="1"/>
</dbReference>
<dbReference type="GO" id="GO:0006529">
    <property type="term" value="P:asparagine biosynthetic process"/>
    <property type="evidence" value="ECO:0007669"/>
    <property type="project" value="UniProtKB-KW"/>
</dbReference>
<dbReference type="Gene3D" id="3.60.20.10">
    <property type="entry name" value="Glutamine Phosphoribosylpyrophosphate, subunit 1, domain 1"/>
    <property type="match status" value="1"/>
</dbReference>
<evidence type="ECO:0000256" key="1">
    <source>
        <dbReference type="ARBA" id="ARBA00005187"/>
    </source>
</evidence>
<evidence type="ECO:0000256" key="2">
    <source>
        <dbReference type="ARBA" id="ARBA00005752"/>
    </source>
</evidence>
<dbReference type="EC" id="6.3.5.4" evidence="3"/>
<evidence type="ECO:0000256" key="3">
    <source>
        <dbReference type="ARBA" id="ARBA00012737"/>
    </source>
</evidence>
<dbReference type="EMBL" id="CP000828">
    <property type="protein sequence ID" value="ABW26933.1"/>
    <property type="molecule type" value="Genomic_DNA"/>
</dbReference>
<dbReference type="OrthoDB" id="9763290at2"/>
<dbReference type="InterPro" id="IPR014729">
    <property type="entry name" value="Rossmann-like_a/b/a_fold"/>
</dbReference>
<feature type="domain" description="Glutamine amidotransferase type-2" evidence="10">
    <location>
        <begin position="2"/>
        <end position="213"/>
    </location>
</feature>
<evidence type="ECO:0000313" key="12">
    <source>
        <dbReference type="Proteomes" id="UP000000268"/>
    </source>
</evidence>
<evidence type="ECO:0000259" key="10">
    <source>
        <dbReference type="PROSITE" id="PS51278"/>
    </source>
</evidence>
<reference evidence="11 12" key="1">
    <citation type="journal article" date="2008" name="Proc. Natl. Acad. Sci. U.S.A.">
        <title>Niche adaptation and genome expansion in the chlorophyll d-producing cyanobacterium Acaryochloris marina.</title>
        <authorList>
            <person name="Swingley W.D."/>
            <person name="Chen M."/>
            <person name="Cheung P.C."/>
            <person name="Conrad A.L."/>
            <person name="Dejesa L.C."/>
            <person name="Hao J."/>
            <person name="Honchak B.M."/>
            <person name="Karbach L.E."/>
            <person name="Kurdoglu A."/>
            <person name="Lahiri S."/>
            <person name="Mastrian S.D."/>
            <person name="Miyashita H."/>
            <person name="Page L."/>
            <person name="Ramakrishna P."/>
            <person name="Satoh S."/>
            <person name="Sattley W.M."/>
            <person name="Shimada Y."/>
            <person name="Taylor H.L."/>
            <person name="Tomo T."/>
            <person name="Tsuchiya T."/>
            <person name="Wang Z.T."/>
            <person name="Raymond J."/>
            <person name="Mimuro M."/>
            <person name="Blankenship R.E."/>
            <person name="Touchman J.W."/>
        </authorList>
    </citation>
    <scope>NUCLEOTIDE SEQUENCE [LARGE SCALE GENOMIC DNA]</scope>
    <source>
        <strain evidence="12">MBIC 11017</strain>
    </source>
</reference>
<keyword evidence="6" id="KW-0028">Amino-acid biosynthesis</keyword>
<dbReference type="Gene3D" id="3.40.50.620">
    <property type="entry name" value="HUPs"/>
    <property type="match status" value="2"/>
</dbReference>
<dbReference type="PANTHER" id="PTHR43284">
    <property type="entry name" value="ASPARAGINE SYNTHETASE (GLUTAMINE-HYDROLYZING)"/>
    <property type="match status" value="1"/>
</dbReference>
<dbReference type="InterPro" id="IPR017932">
    <property type="entry name" value="GATase_2_dom"/>
</dbReference>
<evidence type="ECO:0000256" key="4">
    <source>
        <dbReference type="ARBA" id="ARBA00022741"/>
    </source>
</evidence>
<dbReference type="SUPFAM" id="SSF52402">
    <property type="entry name" value="Adenine nucleotide alpha hydrolases-like"/>
    <property type="match status" value="1"/>
</dbReference>
<dbReference type="RefSeq" id="WP_012162435.1">
    <property type="nucleotide sequence ID" value="NC_009925.1"/>
</dbReference>
<dbReference type="eggNOG" id="COG0367">
    <property type="taxonomic scope" value="Bacteria"/>
</dbReference>
<evidence type="ECO:0000256" key="8">
    <source>
        <dbReference type="ARBA" id="ARBA00048741"/>
    </source>
</evidence>
<keyword evidence="12" id="KW-1185">Reference proteome</keyword>
<comment type="pathway">
    <text evidence="1">Amino-acid biosynthesis; L-asparagine biosynthesis; L-asparagine from L-aspartate (L-Gln route): step 1/1.</text>
</comment>